<dbReference type="Gene3D" id="3.40.605.10">
    <property type="entry name" value="Aldehyde Dehydrogenase, Chain A, domain 1"/>
    <property type="match status" value="1"/>
</dbReference>
<dbReference type="InterPro" id="IPR016162">
    <property type="entry name" value="Ald_DH_N"/>
</dbReference>
<dbReference type="SUPFAM" id="SSF53720">
    <property type="entry name" value="ALDH-like"/>
    <property type="match status" value="1"/>
</dbReference>
<organism evidence="6 7">
    <name type="scientific">Halotalea alkalilenta</name>
    <dbReference type="NCBI Taxonomy" id="376489"/>
    <lineage>
        <taxon>Bacteria</taxon>
        <taxon>Pseudomonadati</taxon>
        <taxon>Pseudomonadota</taxon>
        <taxon>Gammaproteobacteria</taxon>
        <taxon>Oceanospirillales</taxon>
        <taxon>Halomonadaceae</taxon>
        <taxon>Halotalea</taxon>
    </lineage>
</organism>
<dbReference type="FunFam" id="3.40.309.10:FF:000012">
    <property type="entry name" value="Betaine aldehyde dehydrogenase"/>
    <property type="match status" value="1"/>
</dbReference>
<dbReference type="Proteomes" id="UP000077875">
    <property type="component" value="Chromosome"/>
</dbReference>
<evidence type="ECO:0000313" key="6">
    <source>
        <dbReference type="EMBL" id="ANF58188.1"/>
    </source>
</evidence>
<dbReference type="InterPro" id="IPR016161">
    <property type="entry name" value="Ald_DH/histidinol_DH"/>
</dbReference>
<dbReference type="STRING" id="376489.A5892_12515"/>
<feature type="domain" description="Aldehyde dehydrogenase" evidence="5">
    <location>
        <begin position="31"/>
        <end position="485"/>
    </location>
</feature>
<dbReference type="PANTHER" id="PTHR11699">
    <property type="entry name" value="ALDEHYDE DEHYDROGENASE-RELATED"/>
    <property type="match status" value="1"/>
</dbReference>
<dbReference type="Pfam" id="PF00171">
    <property type="entry name" value="Aldedh"/>
    <property type="match status" value="1"/>
</dbReference>
<dbReference type="InterPro" id="IPR015590">
    <property type="entry name" value="Aldehyde_DH_dom"/>
</dbReference>
<dbReference type="KEGG" id="haa:A5892_12515"/>
<reference evidence="6 7" key="1">
    <citation type="submission" date="2016-04" db="EMBL/GenBank/DDBJ databases">
        <title>Complete Genome Sequence of Halotalea alkalilenta IHB B 13600.</title>
        <authorList>
            <person name="Swarnkar M.K."/>
            <person name="Sharma A."/>
            <person name="Kaushal K."/>
            <person name="Soni R."/>
            <person name="Rana S."/>
            <person name="Singh A.K."/>
            <person name="Gulati A."/>
        </authorList>
    </citation>
    <scope>NUCLEOTIDE SEQUENCE [LARGE SCALE GENOMIC DNA]</scope>
    <source>
        <strain evidence="6 7">IHB B 13600</strain>
    </source>
</reference>
<dbReference type="PROSITE" id="PS00070">
    <property type="entry name" value="ALDEHYDE_DEHYDR_CYS"/>
    <property type="match status" value="1"/>
</dbReference>
<evidence type="ECO:0000256" key="2">
    <source>
        <dbReference type="ARBA" id="ARBA00023002"/>
    </source>
</evidence>
<accession>A0A172YFY8</accession>
<dbReference type="RefSeq" id="WP_064123087.1">
    <property type="nucleotide sequence ID" value="NZ_CP015243.1"/>
</dbReference>
<comment type="similarity">
    <text evidence="1 4">Belongs to the aldehyde dehydrogenase family.</text>
</comment>
<dbReference type="EMBL" id="CP015243">
    <property type="protein sequence ID" value="ANF58188.1"/>
    <property type="molecule type" value="Genomic_DNA"/>
</dbReference>
<dbReference type="CDD" id="cd07114">
    <property type="entry name" value="ALDH_DhaS"/>
    <property type="match status" value="1"/>
</dbReference>
<proteinExistence type="inferred from homology"/>
<dbReference type="GO" id="GO:0016620">
    <property type="term" value="F:oxidoreductase activity, acting on the aldehyde or oxo group of donors, NAD or NADP as acceptor"/>
    <property type="evidence" value="ECO:0007669"/>
    <property type="project" value="InterPro"/>
</dbReference>
<keyword evidence="2 4" id="KW-0560">Oxidoreductase</keyword>
<feature type="active site" evidence="3">
    <location>
        <position position="260"/>
    </location>
</feature>
<dbReference type="Gene3D" id="3.40.309.10">
    <property type="entry name" value="Aldehyde Dehydrogenase, Chain A, domain 2"/>
    <property type="match status" value="1"/>
</dbReference>
<evidence type="ECO:0000259" key="5">
    <source>
        <dbReference type="Pfam" id="PF00171"/>
    </source>
</evidence>
<dbReference type="InterPro" id="IPR029510">
    <property type="entry name" value="Ald_DH_CS_GLU"/>
</dbReference>
<evidence type="ECO:0000256" key="4">
    <source>
        <dbReference type="RuleBase" id="RU003345"/>
    </source>
</evidence>
<name>A0A172YFY8_9GAMM</name>
<sequence>MPSDSTSADLLPRYGLFIDGEERPSLDDAWFSSDNPFDGKPWARIARGGAADVELAVQAAHRAHSEGAWPAMSATERGRCLMHLADLIVEHAARIAEIEMRDNGKLATEVTGQVRYTAEYYRYYGGLADKVESSVIPTDKKGVFAYTRYESKGVVAIITPWNSPLSLTTWKLAPALAAGCTVVIKPSEFTSASMIEFAKLFELAGFPRGVVNVVCGFGEEVGEPLVTHPLVSHIGFTGGDAAGRRIYELAAKQLKTVTLELGGKSPNIVFDDADLDQAVKGVVSGIFAASGQTCLAGSRLLVQRSIHDQLVERLVAFVADAVLGDPTHEGTQIGPIATPGQFRKILDYIEIAKAEGAVCALGGKSRPELGAGRFVEPTIFTHVRNDMRIAQEEVFGPVLVVMPFEDADDALRIANDTAYGLAAGVWTRDLHRTLYMVERLKAGTVWVNNYRATSFTSPFGGYKGSGVGRESGIQAIHEFVETKCVWISSDLQVANPFVRR</sequence>
<evidence type="ECO:0000256" key="3">
    <source>
        <dbReference type="PROSITE-ProRule" id="PRU10007"/>
    </source>
</evidence>
<gene>
    <name evidence="6" type="ORF">A5892_12515</name>
</gene>
<dbReference type="FunFam" id="3.40.605.10:FF:000007">
    <property type="entry name" value="NAD/NADP-dependent betaine aldehyde dehydrogenase"/>
    <property type="match status" value="1"/>
</dbReference>
<evidence type="ECO:0000313" key="7">
    <source>
        <dbReference type="Proteomes" id="UP000077875"/>
    </source>
</evidence>
<protein>
    <submittedName>
        <fullName evidence="6">Carnitine dehydratase</fullName>
    </submittedName>
</protein>
<dbReference type="PROSITE" id="PS00687">
    <property type="entry name" value="ALDEHYDE_DEHYDR_GLU"/>
    <property type="match status" value="1"/>
</dbReference>
<dbReference type="AlphaFoldDB" id="A0A172YFY8"/>
<dbReference type="InterPro" id="IPR016163">
    <property type="entry name" value="Ald_DH_C"/>
</dbReference>
<keyword evidence="7" id="KW-1185">Reference proteome</keyword>
<evidence type="ECO:0000256" key="1">
    <source>
        <dbReference type="ARBA" id="ARBA00009986"/>
    </source>
</evidence>
<dbReference type="InterPro" id="IPR016160">
    <property type="entry name" value="Ald_DH_CS_CYS"/>
</dbReference>